<dbReference type="InterPro" id="IPR000086">
    <property type="entry name" value="NUDIX_hydrolase_dom"/>
</dbReference>
<dbReference type="RefSeq" id="WP_096484526.1">
    <property type="nucleotide sequence ID" value="NZ_AP014809.1"/>
</dbReference>
<evidence type="ECO:0000256" key="1">
    <source>
        <dbReference type="ARBA" id="ARBA00001946"/>
    </source>
</evidence>
<reference evidence="4 5" key="1">
    <citation type="journal article" date="2016" name="Genome Announc.">
        <title>Complete Genome Sequence of Methylobacterium populi P-1M, Isolated from Pink-Pigmented Household Biofilm.</title>
        <authorList>
            <person name="Morohoshi T."/>
            <person name="Ikeda T."/>
        </authorList>
    </citation>
    <scope>NUCLEOTIDE SEQUENCE [LARGE SCALE GENOMIC DNA]</scope>
    <source>
        <strain evidence="4 5">P-1M</strain>
    </source>
</reference>
<dbReference type="PANTHER" id="PTHR43046:SF2">
    <property type="entry name" value="8-OXO-DGTP DIPHOSPHATASE-RELATED"/>
    <property type="match status" value="1"/>
</dbReference>
<proteinExistence type="predicted"/>
<evidence type="ECO:0000256" key="2">
    <source>
        <dbReference type="ARBA" id="ARBA00022801"/>
    </source>
</evidence>
<feature type="domain" description="Nudix hydrolase" evidence="3">
    <location>
        <begin position="2"/>
        <end position="133"/>
    </location>
</feature>
<accession>A0A160PCK0</accession>
<dbReference type="EMBL" id="AP014809">
    <property type="protein sequence ID" value="BAU90136.1"/>
    <property type="molecule type" value="Genomic_DNA"/>
</dbReference>
<sequence>MSRIRVAALALVRRAAGGEALLVVRKRGSTRFMLPGGKFEGGETDAACLARELREELGLTFDPGTAIGLGRFEAEAANEPGYVVEASVYRQEAVPGLNPVCGAEIEETAWLALNPSADDSAMPLAPLLTRELLPRLRAASPSRSPSPGA</sequence>
<protein>
    <submittedName>
        <fullName evidence="4">NUDIX hydrolase</fullName>
    </submittedName>
</protein>
<evidence type="ECO:0000313" key="4">
    <source>
        <dbReference type="EMBL" id="BAU90136.1"/>
    </source>
</evidence>
<dbReference type="PANTHER" id="PTHR43046">
    <property type="entry name" value="GDP-MANNOSE MANNOSYL HYDROLASE"/>
    <property type="match status" value="1"/>
</dbReference>
<dbReference type="PROSITE" id="PS51462">
    <property type="entry name" value="NUDIX"/>
    <property type="match status" value="1"/>
</dbReference>
<keyword evidence="2 4" id="KW-0378">Hydrolase</keyword>
<dbReference type="InterPro" id="IPR015797">
    <property type="entry name" value="NUDIX_hydrolase-like_dom_sf"/>
</dbReference>
<dbReference type="Gene3D" id="3.90.79.10">
    <property type="entry name" value="Nucleoside Triphosphate Pyrophosphohydrolase"/>
    <property type="match status" value="1"/>
</dbReference>
<dbReference type="PROSITE" id="PS00893">
    <property type="entry name" value="NUDIX_BOX"/>
    <property type="match status" value="1"/>
</dbReference>
<dbReference type="GO" id="GO:0016787">
    <property type="term" value="F:hydrolase activity"/>
    <property type="evidence" value="ECO:0007669"/>
    <property type="project" value="UniProtKB-KW"/>
</dbReference>
<dbReference type="AlphaFoldDB" id="A0A160PCK0"/>
<dbReference type="InterPro" id="IPR020084">
    <property type="entry name" value="NUDIX_hydrolase_CS"/>
</dbReference>
<organism evidence="4 5">
    <name type="scientific">Methylorubrum populi</name>
    <dbReference type="NCBI Taxonomy" id="223967"/>
    <lineage>
        <taxon>Bacteria</taxon>
        <taxon>Pseudomonadati</taxon>
        <taxon>Pseudomonadota</taxon>
        <taxon>Alphaproteobacteria</taxon>
        <taxon>Hyphomicrobiales</taxon>
        <taxon>Methylobacteriaceae</taxon>
        <taxon>Methylorubrum</taxon>
    </lineage>
</organism>
<dbReference type="CDD" id="cd04690">
    <property type="entry name" value="NUDIX_Hydrolase"/>
    <property type="match status" value="1"/>
</dbReference>
<comment type="cofactor">
    <cofactor evidence="1">
        <name>Mg(2+)</name>
        <dbReference type="ChEBI" id="CHEBI:18420"/>
    </cofactor>
</comment>
<dbReference type="OrthoDB" id="9801098at2"/>
<evidence type="ECO:0000259" key="3">
    <source>
        <dbReference type="PROSITE" id="PS51462"/>
    </source>
</evidence>
<gene>
    <name evidence="4" type="ORF">MPPM_1531</name>
</gene>
<dbReference type="SUPFAM" id="SSF55811">
    <property type="entry name" value="Nudix"/>
    <property type="match status" value="1"/>
</dbReference>
<name>A0A160PCK0_9HYPH</name>
<dbReference type="Proteomes" id="UP000218288">
    <property type="component" value="Chromosome"/>
</dbReference>
<dbReference type="Pfam" id="PF00293">
    <property type="entry name" value="NUDIX"/>
    <property type="match status" value="1"/>
</dbReference>
<evidence type="ECO:0000313" key="5">
    <source>
        <dbReference type="Proteomes" id="UP000218288"/>
    </source>
</evidence>